<keyword evidence="2" id="KW-1185">Reference proteome</keyword>
<dbReference type="EMBL" id="WBOS01000001">
    <property type="protein sequence ID" value="KAB2338031.1"/>
    <property type="molecule type" value="Genomic_DNA"/>
</dbReference>
<comment type="caution">
    <text evidence="1">The sequence shown here is derived from an EMBL/GenBank/DDBJ whole genome shotgun (WGS) entry which is preliminary data.</text>
</comment>
<evidence type="ECO:0000313" key="2">
    <source>
        <dbReference type="Proteomes" id="UP000481030"/>
    </source>
</evidence>
<dbReference type="RefSeq" id="WP_151532752.1">
    <property type="nucleotide sequence ID" value="NZ_WBOS01000001.1"/>
</dbReference>
<dbReference type="OrthoDB" id="2599540at2"/>
<gene>
    <name evidence="1" type="ORF">F7731_00145</name>
</gene>
<dbReference type="Proteomes" id="UP000481030">
    <property type="component" value="Unassembled WGS sequence"/>
</dbReference>
<proteinExistence type="predicted"/>
<evidence type="ECO:0000313" key="1">
    <source>
        <dbReference type="EMBL" id="KAB2338031.1"/>
    </source>
</evidence>
<accession>A0A6L3V8N1</accession>
<reference evidence="1 2" key="1">
    <citation type="journal article" date="2016" name="Antonie Van Leeuwenhoek">
        <title>Bacillus depressus sp. nov., isolated from soil of a sunflower field.</title>
        <authorList>
            <person name="Wei X."/>
            <person name="Xin D."/>
            <person name="Xin Y."/>
            <person name="Zhang H."/>
            <person name="Wang T."/>
            <person name="Zhang J."/>
        </authorList>
    </citation>
    <scope>NUCLEOTIDE SEQUENCE [LARGE SCALE GENOMIC DNA]</scope>
    <source>
        <strain evidence="1 2">BZ1</strain>
    </source>
</reference>
<organism evidence="1 2">
    <name type="scientific">Cytobacillus depressus</name>
    <dbReference type="NCBI Taxonomy" id="1602942"/>
    <lineage>
        <taxon>Bacteria</taxon>
        <taxon>Bacillati</taxon>
        <taxon>Bacillota</taxon>
        <taxon>Bacilli</taxon>
        <taxon>Bacillales</taxon>
        <taxon>Bacillaceae</taxon>
        <taxon>Cytobacillus</taxon>
    </lineage>
</organism>
<dbReference type="AlphaFoldDB" id="A0A6L3V8N1"/>
<name>A0A6L3V8N1_9BACI</name>
<sequence length="167" mass="19094">MASVQAFGIIHLKNGYSFRKSAYLQWGENKESLGSFLLLNPGSAKPYNNQNLIDGNIEKVVIDPTMKQMVKLVEKVYNAKELDGRAYIYNLFSLRNAKSKDAILTFEQLVHNKLIDPFEGIPTVLELQKHPWICCGWGINSEKRFKNLQLVKDSWKTRIQESGTIAF</sequence>
<protein>
    <submittedName>
        <fullName evidence="1">DUF1643 domain-containing protein</fullName>
    </submittedName>
</protein>